<sequence length="69" mass="7519">MGQVSHPINSKSLIALEVIFILILNLEMSEVGQYGNGSLVPNGEISNERDCLDASNDLTKRDSPNLYLA</sequence>
<dbReference type="AlphaFoldDB" id="A0A2Z4AEU1"/>
<reference evidence="1 2" key="1">
    <citation type="submission" date="2018-06" db="EMBL/GenBank/DDBJ databases">
        <title>Draft Genome Sequence of a Novel Marine Bacterium Related to the Verrucomicrobia.</title>
        <authorList>
            <person name="Vosseberg J."/>
            <person name="Martijn J."/>
            <person name="Ettema T.J.G."/>
        </authorList>
    </citation>
    <scope>NUCLEOTIDE SEQUENCE [LARGE SCALE GENOMIC DNA]</scope>
    <source>
        <strain evidence="1">TARA_B100001123</strain>
    </source>
</reference>
<gene>
    <name evidence="1" type="ORF">DF168_01194</name>
</gene>
<dbReference type="EMBL" id="CP029803">
    <property type="protein sequence ID" value="AWT59995.1"/>
    <property type="molecule type" value="Genomic_DNA"/>
</dbReference>
<evidence type="ECO:0000313" key="1">
    <source>
        <dbReference type="EMBL" id="AWT59995.1"/>
    </source>
</evidence>
<dbReference type="Proteomes" id="UP000247465">
    <property type="component" value="Chromosome"/>
</dbReference>
<dbReference type="KEGG" id="mtar:DF168_01194"/>
<evidence type="ECO:0000313" key="2">
    <source>
        <dbReference type="Proteomes" id="UP000247465"/>
    </source>
</evidence>
<proteinExistence type="predicted"/>
<name>A0A2Z4AEU1_9BACT</name>
<protein>
    <submittedName>
        <fullName evidence="1">Uncharacterized protein</fullName>
    </submittedName>
</protein>
<organism evidence="1 2">
    <name type="scientific">Candidatus Moanibacter tarae</name>
    <dbReference type="NCBI Taxonomy" id="2200854"/>
    <lineage>
        <taxon>Bacteria</taxon>
        <taxon>Pseudomonadati</taxon>
        <taxon>Verrucomicrobiota</taxon>
        <taxon>Opitutia</taxon>
        <taxon>Puniceicoccales</taxon>
        <taxon>Puniceicoccales incertae sedis</taxon>
        <taxon>Candidatus Moanibacter</taxon>
    </lineage>
</organism>
<accession>A0A2Z4AEU1</accession>